<organism evidence="1 2">
    <name type="scientific">Tetrahymena thermophila (strain SB210)</name>
    <dbReference type="NCBI Taxonomy" id="312017"/>
    <lineage>
        <taxon>Eukaryota</taxon>
        <taxon>Sar</taxon>
        <taxon>Alveolata</taxon>
        <taxon>Ciliophora</taxon>
        <taxon>Intramacronucleata</taxon>
        <taxon>Oligohymenophorea</taxon>
        <taxon>Hymenostomatida</taxon>
        <taxon>Tetrahymenina</taxon>
        <taxon>Tetrahymenidae</taxon>
        <taxon>Tetrahymena</taxon>
    </lineage>
</organism>
<accession>Q23K95</accession>
<keyword evidence="2" id="KW-1185">Reference proteome</keyword>
<reference evidence="2" key="1">
    <citation type="journal article" date="2006" name="PLoS Biol.">
        <title>Macronuclear genome sequence of the ciliate Tetrahymena thermophila, a model eukaryote.</title>
        <authorList>
            <person name="Eisen J.A."/>
            <person name="Coyne R.S."/>
            <person name="Wu M."/>
            <person name="Wu D."/>
            <person name="Thiagarajan M."/>
            <person name="Wortman J.R."/>
            <person name="Badger J.H."/>
            <person name="Ren Q."/>
            <person name="Amedeo P."/>
            <person name="Jones K.M."/>
            <person name="Tallon L.J."/>
            <person name="Delcher A.L."/>
            <person name="Salzberg S.L."/>
            <person name="Silva J.C."/>
            <person name="Haas B.J."/>
            <person name="Majoros W.H."/>
            <person name="Farzad M."/>
            <person name="Carlton J.M."/>
            <person name="Smith R.K. Jr."/>
            <person name="Garg J."/>
            <person name="Pearlman R.E."/>
            <person name="Karrer K.M."/>
            <person name="Sun L."/>
            <person name="Manning G."/>
            <person name="Elde N.C."/>
            <person name="Turkewitz A.P."/>
            <person name="Asai D.J."/>
            <person name="Wilkes D.E."/>
            <person name="Wang Y."/>
            <person name="Cai H."/>
            <person name="Collins K."/>
            <person name="Stewart B.A."/>
            <person name="Lee S.R."/>
            <person name="Wilamowska K."/>
            <person name="Weinberg Z."/>
            <person name="Ruzzo W.L."/>
            <person name="Wloga D."/>
            <person name="Gaertig J."/>
            <person name="Frankel J."/>
            <person name="Tsao C.-C."/>
            <person name="Gorovsky M.A."/>
            <person name="Keeling P.J."/>
            <person name="Waller R.F."/>
            <person name="Patron N.J."/>
            <person name="Cherry J.M."/>
            <person name="Stover N.A."/>
            <person name="Krieger C.J."/>
            <person name="del Toro C."/>
            <person name="Ryder H.F."/>
            <person name="Williamson S.C."/>
            <person name="Barbeau R.A."/>
            <person name="Hamilton E.P."/>
            <person name="Orias E."/>
        </authorList>
    </citation>
    <scope>NUCLEOTIDE SEQUENCE [LARGE SCALE GENOMIC DNA]</scope>
    <source>
        <strain evidence="2">SB210</strain>
    </source>
</reference>
<proteinExistence type="predicted"/>
<dbReference type="GeneID" id="7823165"/>
<sequence length="74" mass="8854">MDIERLGIDKIKTKQTKVNRLQKMEEELEFNEKIDNLQSLNLVLERYSEYIKKSSKYNTNINRAINDDFDDSLI</sequence>
<name>Q23K95_TETTS</name>
<dbReference type="HOGENOM" id="CLU_2338220_0_0_1"/>
<protein>
    <submittedName>
        <fullName evidence="1">Uncharacterized protein</fullName>
    </submittedName>
</protein>
<dbReference type="KEGG" id="tet:TTHERM_00194400"/>
<dbReference type="InParanoid" id="Q23K95"/>
<dbReference type="Proteomes" id="UP000009168">
    <property type="component" value="Unassembled WGS sequence"/>
</dbReference>
<gene>
    <name evidence="1" type="ORF">TTHERM_00194400</name>
</gene>
<dbReference type="EMBL" id="GG662673">
    <property type="protein sequence ID" value="EAR96948.2"/>
    <property type="molecule type" value="Genomic_DNA"/>
</dbReference>
<dbReference type="RefSeq" id="XP_001017193.2">
    <property type="nucleotide sequence ID" value="XM_001017193.2"/>
</dbReference>
<dbReference type="AlphaFoldDB" id="Q23K95"/>
<evidence type="ECO:0000313" key="2">
    <source>
        <dbReference type="Proteomes" id="UP000009168"/>
    </source>
</evidence>
<evidence type="ECO:0000313" key="1">
    <source>
        <dbReference type="EMBL" id="EAR96948.2"/>
    </source>
</evidence>